<organism evidence="6 7">
    <name type="scientific">Kipferlia bialata</name>
    <dbReference type="NCBI Taxonomy" id="797122"/>
    <lineage>
        <taxon>Eukaryota</taxon>
        <taxon>Metamonada</taxon>
        <taxon>Carpediemonas-like organisms</taxon>
        <taxon>Kipferlia</taxon>
    </lineage>
</organism>
<dbReference type="SUPFAM" id="SSF103473">
    <property type="entry name" value="MFS general substrate transporter"/>
    <property type="match status" value="1"/>
</dbReference>
<dbReference type="Gene3D" id="1.20.1250.20">
    <property type="entry name" value="MFS general substrate transporter like domains"/>
    <property type="match status" value="1"/>
</dbReference>
<evidence type="ECO:0000256" key="2">
    <source>
        <dbReference type="ARBA" id="ARBA00022692"/>
    </source>
</evidence>
<feature type="transmembrane region" description="Helical" evidence="5">
    <location>
        <begin position="44"/>
        <end position="68"/>
    </location>
</feature>
<keyword evidence="6" id="KW-0762">Sugar transport</keyword>
<keyword evidence="2 5" id="KW-0812">Transmembrane</keyword>
<reference evidence="6 7" key="1">
    <citation type="journal article" date="2018" name="PLoS ONE">
        <title>The draft genome of Kipferlia bialata reveals reductive genome evolution in fornicate parasites.</title>
        <authorList>
            <person name="Tanifuji G."/>
            <person name="Takabayashi S."/>
            <person name="Kume K."/>
            <person name="Takagi M."/>
            <person name="Nakayama T."/>
            <person name="Kamikawa R."/>
            <person name="Inagaki Y."/>
            <person name="Hashimoto T."/>
        </authorList>
    </citation>
    <scope>NUCLEOTIDE SEQUENCE [LARGE SCALE GENOMIC DNA]</scope>
    <source>
        <strain evidence="6">NY0173</strain>
    </source>
</reference>
<comment type="subcellular location">
    <subcellularLocation>
        <location evidence="1">Membrane</location>
    </subcellularLocation>
</comment>
<keyword evidence="4 5" id="KW-0472">Membrane</keyword>
<protein>
    <submittedName>
        <fullName evidence="6">Major facilitator, sugar transporter-like</fullName>
    </submittedName>
</protein>
<evidence type="ECO:0000313" key="6">
    <source>
        <dbReference type="EMBL" id="GIQ92072.1"/>
    </source>
</evidence>
<dbReference type="AlphaFoldDB" id="A0A9K3DBG9"/>
<proteinExistence type="predicted"/>
<comment type="caution">
    <text evidence="6">The sequence shown here is derived from an EMBL/GenBank/DDBJ whole genome shotgun (WGS) entry which is preliminary data.</text>
</comment>
<feature type="non-terminal residue" evidence="6">
    <location>
        <position position="1"/>
    </location>
</feature>
<dbReference type="GO" id="GO:0016020">
    <property type="term" value="C:membrane"/>
    <property type="evidence" value="ECO:0007669"/>
    <property type="project" value="UniProtKB-SubCell"/>
</dbReference>
<dbReference type="Proteomes" id="UP000265618">
    <property type="component" value="Unassembled WGS sequence"/>
</dbReference>
<feature type="transmembrane region" description="Helical" evidence="5">
    <location>
        <begin position="12"/>
        <end position="32"/>
    </location>
</feature>
<evidence type="ECO:0000256" key="3">
    <source>
        <dbReference type="ARBA" id="ARBA00022989"/>
    </source>
</evidence>
<evidence type="ECO:0000256" key="1">
    <source>
        <dbReference type="ARBA" id="ARBA00004370"/>
    </source>
</evidence>
<dbReference type="InterPro" id="IPR036259">
    <property type="entry name" value="MFS_trans_sf"/>
</dbReference>
<evidence type="ECO:0000313" key="7">
    <source>
        <dbReference type="Proteomes" id="UP000265618"/>
    </source>
</evidence>
<keyword evidence="7" id="KW-1185">Reference proteome</keyword>
<feature type="transmembrane region" description="Helical" evidence="5">
    <location>
        <begin position="88"/>
        <end position="107"/>
    </location>
</feature>
<sequence>GGFGMTAAEAGYWLMINPAGIVLFSFVANRISQKFVSRITNSSFLIMECLGLVIESLSCMYLSFPTLIVGMLLRGCGLGGFSVTNSSFVIASAPANCVSVVSSFNAFTKTFGMTMGMVISTTLQTYYFDDFYTGNVPPTAAEVTGYQVRSGPLDTT</sequence>
<name>A0A9K3DBG9_9EUKA</name>
<dbReference type="EMBL" id="BDIP01008910">
    <property type="protein sequence ID" value="GIQ92072.1"/>
    <property type="molecule type" value="Genomic_DNA"/>
</dbReference>
<dbReference type="InterPro" id="IPR005828">
    <property type="entry name" value="MFS_sugar_transport-like"/>
</dbReference>
<keyword evidence="6" id="KW-0813">Transport</keyword>
<dbReference type="GO" id="GO:0022857">
    <property type="term" value="F:transmembrane transporter activity"/>
    <property type="evidence" value="ECO:0007669"/>
    <property type="project" value="InterPro"/>
</dbReference>
<evidence type="ECO:0000256" key="4">
    <source>
        <dbReference type="ARBA" id="ARBA00023136"/>
    </source>
</evidence>
<keyword evidence="3 5" id="KW-1133">Transmembrane helix</keyword>
<accession>A0A9K3DBG9</accession>
<dbReference type="Pfam" id="PF00083">
    <property type="entry name" value="Sugar_tr"/>
    <property type="match status" value="1"/>
</dbReference>
<gene>
    <name evidence="6" type="ORF">KIPB_015630</name>
</gene>
<evidence type="ECO:0000256" key="5">
    <source>
        <dbReference type="SAM" id="Phobius"/>
    </source>
</evidence>